<dbReference type="AlphaFoldDB" id="A0A7K6ABU7"/>
<dbReference type="SUPFAM" id="SSF57567">
    <property type="entry name" value="Serine protease inhibitors"/>
    <property type="match status" value="3"/>
</dbReference>
<feature type="domain" description="VWFD" evidence="3">
    <location>
        <begin position="1"/>
        <end position="41"/>
    </location>
</feature>
<dbReference type="SMART" id="SM00832">
    <property type="entry name" value="C8"/>
    <property type="match status" value="3"/>
</dbReference>
<reference evidence="4 5" key="1">
    <citation type="submission" date="2019-09" db="EMBL/GenBank/DDBJ databases">
        <title>Bird 10,000 Genomes (B10K) Project - Family phase.</title>
        <authorList>
            <person name="Zhang G."/>
        </authorList>
    </citation>
    <scope>NUCLEOTIDE SEQUENCE [LARGE SCALE GENOMIC DNA]</scope>
    <source>
        <strain evidence="4">B10K-DU-028-75</strain>
        <tissue evidence="4">Mixed tissue sample</tissue>
    </source>
</reference>
<feature type="domain" description="VWFD" evidence="3">
    <location>
        <begin position="253"/>
        <end position="432"/>
    </location>
</feature>
<gene>
    <name evidence="4" type="primary">Fcgbp_1</name>
    <name evidence="4" type="ORF">ONYCOR_R04345</name>
</gene>
<dbReference type="Proteomes" id="UP000550309">
    <property type="component" value="Unassembled WGS sequence"/>
</dbReference>
<proteinExistence type="predicted"/>
<comment type="caution">
    <text evidence="4">The sequence shown here is derived from an EMBL/GenBank/DDBJ whole genome shotgun (WGS) entry which is preliminary data.</text>
</comment>
<feature type="non-terminal residue" evidence="4">
    <location>
        <position position="1"/>
    </location>
</feature>
<evidence type="ECO:0000256" key="2">
    <source>
        <dbReference type="ARBA" id="ARBA00023180"/>
    </source>
</evidence>
<dbReference type="Pfam" id="PF01826">
    <property type="entry name" value="TIL"/>
    <property type="match status" value="3"/>
</dbReference>
<dbReference type="InterPro" id="IPR050780">
    <property type="entry name" value="Mucin_vWF_Thrombospondin_sf"/>
</dbReference>
<dbReference type="PANTHER" id="PTHR11339:SF244">
    <property type="entry name" value="IGGFC-BINDING PROTEIN"/>
    <property type="match status" value="1"/>
</dbReference>
<feature type="domain" description="VWFD" evidence="3">
    <location>
        <begin position="639"/>
        <end position="815"/>
    </location>
</feature>
<keyword evidence="1" id="KW-1015">Disulfide bond</keyword>
<dbReference type="InterPro" id="IPR036084">
    <property type="entry name" value="Ser_inhib-like_sf"/>
</dbReference>
<dbReference type="Pfam" id="PF00094">
    <property type="entry name" value="VWD"/>
    <property type="match status" value="2"/>
</dbReference>
<dbReference type="PROSITE" id="PS51233">
    <property type="entry name" value="VWFD"/>
    <property type="match status" value="3"/>
</dbReference>
<feature type="non-terminal residue" evidence="4">
    <location>
        <position position="1016"/>
    </location>
</feature>
<name>A0A7K6ABU7_ONYCO</name>
<evidence type="ECO:0000313" key="5">
    <source>
        <dbReference type="Proteomes" id="UP000550309"/>
    </source>
</evidence>
<dbReference type="OrthoDB" id="3438930at2759"/>
<dbReference type="InterPro" id="IPR002919">
    <property type="entry name" value="TIL_dom"/>
</dbReference>
<dbReference type="EMBL" id="VZRK01000697">
    <property type="protein sequence ID" value="NWU87405.1"/>
    <property type="molecule type" value="Genomic_DNA"/>
</dbReference>
<dbReference type="GO" id="GO:0031012">
    <property type="term" value="C:extracellular matrix"/>
    <property type="evidence" value="ECO:0007669"/>
    <property type="project" value="TreeGrafter"/>
</dbReference>
<dbReference type="FunFam" id="2.10.25.10:FF:000055">
    <property type="entry name" value="alpha-tectorin isoform X1"/>
    <property type="match status" value="1"/>
</dbReference>
<evidence type="ECO:0000256" key="1">
    <source>
        <dbReference type="ARBA" id="ARBA00023157"/>
    </source>
</evidence>
<dbReference type="InterPro" id="IPR025615">
    <property type="entry name" value="TILa_dom"/>
</dbReference>
<dbReference type="Gene3D" id="2.10.25.10">
    <property type="entry name" value="Laminin"/>
    <property type="match status" value="3"/>
</dbReference>
<protein>
    <submittedName>
        <fullName evidence="4">FCGBP protein</fullName>
    </submittedName>
</protein>
<dbReference type="Pfam" id="PF12714">
    <property type="entry name" value="TILa"/>
    <property type="match status" value="1"/>
</dbReference>
<dbReference type="SMART" id="SM00216">
    <property type="entry name" value="VWD"/>
    <property type="match status" value="2"/>
</dbReference>
<accession>A0A7K6ABU7</accession>
<sequence>LCGNSNGDPRDDALAPDRSQVWDIVELGRSWKVTNGSGHCQDTCEGDCGRCGWDEEVMYKAEPLCGVLSWHSGPFRHCHGAINPNVYVKNCIRDLCAHGSHRAVLCHALQAYADDCQENGIDISDWRMTVGCPFTCPPNSTYSTCGPTCPPSCNMPAVPPSCAASTTCVDSCVCHEGLVLDANICIPPSDCGCVFGGLFHGLGEEFWGDSTCTQRCVCDAEQRQAVCRNSSCGAEDECRVQEGIQDCYPKVFGVCSAVGATHYETFDSRRFIFQGTCAYLFVGLCEDNPNLVGFQVLVQNGRQGNGHPLAIAVVTVKVYNKTIGISREKPGKIMIDEQLVSLPYLHGDKQIVVYRHGQDVVVETNFGLVVTYDWHGHVTATVPSGFANALCGLCGNFNGVASDDMRMSNNNVTSDPAAFGSSWKVTDILGCTESSMAECSGAAMVPWLQQEVVSGMGCEIMLEKDGPFGACHGHVDAQQYFQSCVRDSCLFPEQEDGMCPVIASYASACQAAGVSIGRWRMHNFCYIACPPNSSYELCSNTCQRSCGLGSTTCPGRCREGCTCHDGFMLSGDECVPTAHCGCTHHGVYYKEDETFFPTEHEECRCLSSSAVECQNISCPDGSPGKVVDGIFQCPLPASGTCVAMGDSAYVTFDGVAFNVSGTCSYILSQTCTGDMTSFVVTIQKEVRRKGKISGIQALSVEVYGVNLTLTQGKGGDVMVNSISHPLPAILGKGQIQVYPHGTGVLLRTDFGLVVRYDLAQHVTLTVPQTYLGHLCGLCGNYNGQQDDDFHLSNGQLAPHATAFGSSWKTKDRPCEDACPDEECSTCSKEKVLVLQKPNYCGLLTAPEGPFGSCHSVVDPTPYSQSCVRDLCVTGGDTGALCRSIQSYVSICQDAGVTVGDWRTPSFCSLPCPANSTYSLCTNTCTNTCAGSATTCPQTCAEGCQCHQGSVSDGRGCIPKEQCGCFEDGRYYKPQEVVFQDQCQRRCSCIPGQGLTCHDHSCTEDESCEIREGILGC</sequence>
<dbReference type="InterPro" id="IPR014853">
    <property type="entry name" value="VWF/SSPO/ZAN-like_Cys-rich_dom"/>
</dbReference>
<dbReference type="InterPro" id="IPR001846">
    <property type="entry name" value="VWF_type-D"/>
</dbReference>
<dbReference type="CDD" id="cd19941">
    <property type="entry name" value="TIL"/>
    <property type="match status" value="3"/>
</dbReference>
<evidence type="ECO:0000313" key="4">
    <source>
        <dbReference type="EMBL" id="NWU87405.1"/>
    </source>
</evidence>
<dbReference type="Pfam" id="PF08742">
    <property type="entry name" value="C8"/>
    <property type="match status" value="3"/>
</dbReference>
<evidence type="ECO:0000259" key="3">
    <source>
        <dbReference type="PROSITE" id="PS51233"/>
    </source>
</evidence>
<keyword evidence="5" id="KW-1185">Reference proteome</keyword>
<dbReference type="PANTHER" id="PTHR11339">
    <property type="entry name" value="EXTRACELLULAR MATRIX GLYCOPROTEIN RELATED"/>
    <property type="match status" value="1"/>
</dbReference>
<dbReference type="SUPFAM" id="SSF57603">
    <property type="entry name" value="FnI-like domain"/>
    <property type="match status" value="1"/>
</dbReference>
<dbReference type="GO" id="GO:0005615">
    <property type="term" value="C:extracellular space"/>
    <property type="evidence" value="ECO:0007669"/>
    <property type="project" value="TreeGrafter"/>
</dbReference>
<keyword evidence="2" id="KW-0325">Glycoprotein</keyword>
<organism evidence="4 5">
    <name type="scientific">Onychorhynchus coronatus</name>
    <name type="common">Royal flycatcher</name>
    <dbReference type="NCBI Taxonomy" id="360224"/>
    <lineage>
        <taxon>Eukaryota</taxon>
        <taxon>Metazoa</taxon>
        <taxon>Chordata</taxon>
        <taxon>Craniata</taxon>
        <taxon>Vertebrata</taxon>
        <taxon>Euteleostomi</taxon>
        <taxon>Archelosauria</taxon>
        <taxon>Archosauria</taxon>
        <taxon>Dinosauria</taxon>
        <taxon>Saurischia</taxon>
        <taxon>Theropoda</taxon>
        <taxon>Coelurosauria</taxon>
        <taxon>Aves</taxon>
        <taxon>Neognathae</taxon>
        <taxon>Neoaves</taxon>
        <taxon>Telluraves</taxon>
        <taxon>Australaves</taxon>
        <taxon>Passeriformes</taxon>
        <taxon>Tyrannidae</taxon>
        <taxon>Onychorhynchus</taxon>
    </lineage>
</organism>